<evidence type="ECO:0000259" key="1">
    <source>
        <dbReference type="Pfam" id="PF02397"/>
    </source>
</evidence>
<dbReference type="Proteomes" id="UP001204953">
    <property type="component" value="Unassembled WGS sequence"/>
</dbReference>
<sequence length="65" mass="6952">MSQLINVLRGEMSLVGARPCAIYNAVGLSLEEQRELNAQPGMIGWQVGSEMSVVDLEQASQGTGM</sequence>
<accession>A0AAE3KNT2</accession>
<name>A0AAE3KNT2_9CYAN</name>
<dbReference type="InterPro" id="IPR003362">
    <property type="entry name" value="Bact_transf"/>
</dbReference>
<keyword evidence="3" id="KW-1185">Reference proteome</keyword>
<dbReference type="AlphaFoldDB" id="A0AAE3KNT2"/>
<dbReference type="GO" id="GO:0016740">
    <property type="term" value="F:transferase activity"/>
    <property type="evidence" value="ECO:0007669"/>
    <property type="project" value="UniProtKB-KW"/>
</dbReference>
<feature type="domain" description="Bacterial sugar transferase" evidence="1">
    <location>
        <begin position="2"/>
        <end position="50"/>
    </location>
</feature>
<dbReference type="EMBL" id="JAMZMM010000247">
    <property type="protein sequence ID" value="MCP2730845.1"/>
    <property type="molecule type" value="Genomic_DNA"/>
</dbReference>
<organism evidence="2 3">
    <name type="scientific">Limnofasciculus baicalensis BBK-W-15</name>
    <dbReference type="NCBI Taxonomy" id="2699891"/>
    <lineage>
        <taxon>Bacteria</taxon>
        <taxon>Bacillati</taxon>
        <taxon>Cyanobacteriota</taxon>
        <taxon>Cyanophyceae</taxon>
        <taxon>Coleofasciculales</taxon>
        <taxon>Coleofasciculaceae</taxon>
        <taxon>Limnofasciculus</taxon>
        <taxon>Limnofasciculus baicalensis</taxon>
    </lineage>
</organism>
<evidence type="ECO:0000313" key="3">
    <source>
        <dbReference type="Proteomes" id="UP001204953"/>
    </source>
</evidence>
<evidence type="ECO:0000313" key="2">
    <source>
        <dbReference type="EMBL" id="MCP2730845.1"/>
    </source>
</evidence>
<gene>
    <name evidence="2" type="ORF">NJ959_20675</name>
</gene>
<keyword evidence="2" id="KW-0808">Transferase</keyword>
<reference evidence="2" key="1">
    <citation type="submission" date="2022-06" db="EMBL/GenBank/DDBJ databases">
        <title>New cyanobacteria of genus Symplocastrum in benthos of Lake Baikal.</title>
        <authorList>
            <person name="Sorokovikova E."/>
            <person name="Tikhonova I."/>
            <person name="Krasnopeev A."/>
            <person name="Evseev P."/>
            <person name="Gladkikh A."/>
            <person name="Belykh O."/>
        </authorList>
    </citation>
    <scope>NUCLEOTIDE SEQUENCE</scope>
    <source>
        <strain evidence="2">BBK-W-15</strain>
    </source>
</reference>
<dbReference type="Pfam" id="PF02397">
    <property type="entry name" value="Bac_transf"/>
    <property type="match status" value="1"/>
</dbReference>
<proteinExistence type="predicted"/>
<protein>
    <submittedName>
        <fullName evidence="2">Sugar transferase</fullName>
    </submittedName>
</protein>
<comment type="caution">
    <text evidence="2">The sequence shown here is derived from an EMBL/GenBank/DDBJ whole genome shotgun (WGS) entry which is preliminary data.</text>
</comment>